<keyword evidence="1" id="KW-0813">Transport</keyword>
<dbReference type="Pfam" id="PF00005">
    <property type="entry name" value="ABC_tran"/>
    <property type="match status" value="1"/>
</dbReference>
<dbReference type="InterPro" id="IPR003439">
    <property type="entry name" value="ABC_transporter-like_ATP-bd"/>
</dbReference>
<dbReference type="Proteomes" id="UP000287502">
    <property type="component" value="Chromosome"/>
</dbReference>
<dbReference type="GO" id="GO:0016887">
    <property type="term" value="F:ATP hydrolysis activity"/>
    <property type="evidence" value="ECO:0007669"/>
    <property type="project" value="InterPro"/>
</dbReference>
<sequence>MMLKVNDIYKSYNGSGVVTPVLRGVSLEVGRGEFVCLLGRSGSGKSTLLNIMSSLLDADKGDIVYMEKPFRGMKRCETDRFRREEAAMIFQFHHLMPYMTAFENVMLPFLSGIRPAGKEQKASAYEALAKVGLEGKEKRLPSQLSGGEQQRVAIARAIVGKPAILFADEPTGSLDKANGDAVMRILSGLNKEGLTVVMVTHQRDYAEYAHKVVELSDGNVDKITVKSA</sequence>
<dbReference type="InterPro" id="IPR003593">
    <property type="entry name" value="AAA+_ATPase"/>
</dbReference>
<name>A0A410JWE0_9BACT</name>
<dbReference type="RefSeq" id="WP_128465771.1">
    <property type="nucleotide sequence ID" value="NZ_CP035108.1"/>
</dbReference>
<dbReference type="GO" id="GO:0005886">
    <property type="term" value="C:plasma membrane"/>
    <property type="evidence" value="ECO:0007669"/>
    <property type="project" value="TreeGrafter"/>
</dbReference>
<keyword evidence="7" id="KW-1185">Reference proteome</keyword>
<evidence type="ECO:0000256" key="3">
    <source>
        <dbReference type="ARBA" id="ARBA00022840"/>
    </source>
</evidence>
<dbReference type="InterPro" id="IPR027417">
    <property type="entry name" value="P-loop_NTPase"/>
</dbReference>
<dbReference type="InterPro" id="IPR015854">
    <property type="entry name" value="ABC_transpr_LolD-like"/>
</dbReference>
<evidence type="ECO:0000313" key="7">
    <source>
        <dbReference type="Proteomes" id="UP000287502"/>
    </source>
</evidence>
<dbReference type="FunFam" id="3.40.50.300:FF:000032">
    <property type="entry name" value="Export ABC transporter ATP-binding protein"/>
    <property type="match status" value="1"/>
</dbReference>
<organism evidence="6 7">
    <name type="scientific">Geovibrio thiophilus</name>
    <dbReference type="NCBI Taxonomy" id="139438"/>
    <lineage>
        <taxon>Bacteria</taxon>
        <taxon>Pseudomonadati</taxon>
        <taxon>Deferribacterota</taxon>
        <taxon>Deferribacteres</taxon>
        <taxon>Deferribacterales</taxon>
        <taxon>Geovibrionaceae</taxon>
        <taxon>Geovibrio</taxon>
    </lineage>
</organism>
<reference evidence="6 7" key="1">
    <citation type="submission" date="2019-01" db="EMBL/GenBank/DDBJ databases">
        <title>Geovibrio thiophilus DSM 11263, complete genome.</title>
        <authorList>
            <person name="Spring S."/>
            <person name="Bunk B."/>
            <person name="Sproer C."/>
        </authorList>
    </citation>
    <scope>NUCLEOTIDE SEQUENCE [LARGE SCALE GENOMIC DNA]</scope>
    <source>
        <strain evidence="6 7">DSM 11263</strain>
    </source>
</reference>
<dbReference type="Gene3D" id="3.40.50.300">
    <property type="entry name" value="P-loop containing nucleotide triphosphate hydrolases"/>
    <property type="match status" value="1"/>
</dbReference>
<keyword evidence="3 6" id="KW-0067">ATP-binding</keyword>
<dbReference type="GO" id="GO:0005524">
    <property type="term" value="F:ATP binding"/>
    <property type="evidence" value="ECO:0007669"/>
    <property type="project" value="UniProtKB-KW"/>
</dbReference>
<evidence type="ECO:0000256" key="4">
    <source>
        <dbReference type="ARBA" id="ARBA00038388"/>
    </source>
</evidence>
<gene>
    <name evidence="6" type="ORF">EP073_03415</name>
</gene>
<evidence type="ECO:0000256" key="1">
    <source>
        <dbReference type="ARBA" id="ARBA00022448"/>
    </source>
</evidence>
<dbReference type="PROSITE" id="PS00211">
    <property type="entry name" value="ABC_TRANSPORTER_1"/>
    <property type="match status" value="1"/>
</dbReference>
<keyword evidence="2" id="KW-0547">Nucleotide-binding</keyword>
<dbReference type="EMBL" id="CP035108">
    <property type="protein sequence ID" value="QAR32484.1"/>
    <property type="molecule type" value="Genomic_DNA"/>
</dbReference>
<dbReference type="InterPro" id="IPR017871">
    <property type="entry name" value="ABC_transporter-like_CS"/>
</dbReference>
<comment type="similarity">
    <text evidence="4">Belongs to the ABC transporter superfamily. Macrolide exporter (TC 3.A.1.122) family.</text>
</comment>
<dbReference type="GO" id="GO:0098796">
    <property type="term" value="C:membrane protein complex"/>
    <property type="evidence" value="ECO:0007669"/>
    <property type="project" value="UniProtKB-ARBA"/>
</dbReference>
<dbReference type="PROSITE" id="PS50893">
    <property type="entry name" value="ABC_TRANSPORTER_2"/>
    <property type="match status" value="1"/>
</dbReference>
<feature type="domain" description="ABC transporter" evidence="5">
    <location>
        <begin position="3"/>
        <end position="227"/>
    </location>
</feature>
<dbReference type="SUPFAM" id="SSF52540">
    <property type="entry name" value="P-loop containing nucleoside triphosphate hydrolases"/>
    <property type="match status" value="1"/>
</dbReference>
<dbReference type="PANTHER" id="PTHR24220">
    <property type="entry name" value="IMPORT ATP-BINDING PROTEIN"/>
    <property type="match status" value="1"/>
</dbReference>
<dbReference type="CDD" id="cd03255">
    <property type="entry name" value="ABC_MJ0796_LolCDE_FtsE"/>
    <property type="match status" value="1"/>
</dbReference>
<evidence type="ECO:0000313" key="6">
    <source>
        <dbReference type="EMBL" id="QAR32484.1"/>
    </source>
</evidence>
<dbReference type="GO" id="GO:0022857">
    <property type="term" value="F:transmembrane transporter activity"/>
    <property type="evidence" value="ECO:0007669"/>
    <property type="project" value="TreeGrafter"/>
</dbReference>
<evidence type="ECO:0000256" key="2">
    <source>
        <dbReference type="ARBA" id="ARBA00022741"/>
    </source>
</evidence>
<dbReference type="OrthoDB" id="9802264at2"/>
<dbReference type="InterPro" id="IPR017911">
    <property type="entry name" value="MacB-like_ATP-bd"/>
</dbReference>
<protein>
    <submittedName>
        <fullName evidence="6">ABC transporter ATP-binding protein</fullName>
    </submittedName>
</protein>
<dbReference type="AlphaFoldDB" id="A0A410JWE0"/>
<proteinExistence type="inferred from homology"/>
<evidence type="ECO:0000259" key="5">
    <source>
        <dbReference type="PROSITE" id="PS50893"/>
    </source>
</evidence>
<dbReference type="KEGG" id="gtl:EP073_03415"/>
<dbReference type="SMART" id="SM00382">
    <property type="entry name" value="AAA"/>
    <property type="match status" value="1"/>
</dbReference>
<accession>A0A410JWE0</accession>